<keyword evidence="1" id="KW-0472">Membrane</keyword>
<organism evidence="2 3">
    <name type="scientific">Ambispora gerdemannii</name>
    <dbReference type="NCBI Taxonomy" id="144530"/>
    <lineage>
        <taxon>Eukaryota</taxon>
        <taxon>Fungi</taxon>
        <taxon>Fungi incertae sedis</taxon>
        <taxon>Mucoromycota</taxon>
        <taxon>Glomeromycotina</taxon>
        <taxon>Glomeromycetes</taxon>
        <taxon>Archaeosporales</taxon>
        <taxon>Ambisporaceae</taxon>
        <taxon>Ambispora</taxon>
    </lineage>
</organism>
<accession>A0A9N9BEA9</accession>
<dbReference type="PROSITE" id="PS51257">
    <property type="entry name" value="PROKAR_LIPOPROTEIN"/>
    <property type="match status" value="1"/>
</dbReference>
<protein>
    <submittedName>
        <fullName evidence="2">5888_t:CDS:1</fullName>
    </submittedName>
</protein>
<keyword evidence="1" id="KW-1133">Transmembrane helix</keyword>
<evidence type="ECO:0000313" key="3">
    <source>
        <dbReference type="Proteomes" id="UP000789831"/>
    </source>
</evidence>
<comment type="caution">
    <text evidence="2">The sequence shown here is derived from an EMBL/GenBank/DDBJ whole genome shotgun (WGS) entry which is preliminary data.</text>
</comment>
<evidence type="ECO:0000313" key="2">
    <source>
        <dbReference type="EMBL" id="CAG8564900.1"/>
    </source>
</evidence>
<name>A0A9N9BEA9_9GLOM</name>
<sequence>MKTIYNDNAQIRIRLGEVYYIKYFFSFCTLLACQSIRVLKYVYWILIKRFDYHMVCWEVTSRGLLENEYIASAEINNDGEDNAYGLHNDRKYEWKREIEKR</sequence>
<dbReference type="EMBL" id="CAJVPL010001324">
    <property type="protein sequence ID" value="CAG8564900.1"/>
    <property type="molecule type" value="Genomic_DNA"/>
</dbReference>
<reference evidence="2" key="1">
    <citation type="submission" date="2021-06" db="EMBL/GenBank/DDBJ databases">
        <authorList>
            <person name="Kallberg Y."/>
            <person name="Tangrot J."/>
            <person name="Rosling A."/>
        </authorList>
    </citation>
    <scope>NUCLEOTIDE SEQUENCE</scope>
    <source>
        <strain evidence="2">MT106</strain>
    </source>
</reference>
<keyword evidence="1" id="KW-0812">Transmembrane</keyword>
<feature type="transmembrane region" description="Helical" evidence="1">
    <location>
        <begin position="20"/>
        <end position="39"/>
    </location>
</feature>
<gene>
    <name evidence="2" type="ORF">AGERDE_LOCUS7338</name>
</gene>
<dbReference type="Proteomes" id="UP000789831">
    <property type="component" value="Unassembled WGS sequence"/>
</dbReference>
<evidence type="ECO:0000256" key="1">
    <source>
        <dbReference type="SAM" id="Phobius"/>
    </source>
</evidence>
<proteinExistence type="predicted"/>
<keyword evidence="3" id="KW-1185">Reference proteome</keyword>
<dbReference type="AlphaFoldDB" id="A0A9N9BEA9"/>